<dbReference type="OrthoDB" id="406368at2759"/>
<dbReference type="InterPro" id="IPR010736">
    <property type="entry name" value="SHIPPO-rpt"/>
</dbReference>
<evidence type="ECO:0000256" key="1">
    <source>
        <dbReference type="SAM" id="MobiDB-lite"/>
    </source>
</evidence>
<feature type="compositionally biased region" description="Polar residues" evidence="1">
    <location>
        <begin position="494"/>
        <end position="513"/>
    </location>
</feature>
<dbReference type="HOGENOM" id="CLU_364302_0_0_1"/>
<protein>
    <submittedName>
        <fullName evidence="3">Sperm-tail PG-rich repeat protein</fullName>
    </submittedName>
</protein>
<dbReference type="EMBL" id="GG662455">
    <property type="protein sequence ID" value="EAS04109.2"/>
    <property type="molecule type" value="Genomic_DNA"/>
</dbReference>
<organism evidence="3 4">
    <name type="scientific">Tetrahymena thermophila (strain SB210)</name>
    <dbReference type="NCBI Taxonomy" id="312017"/>
    <lineage>
        <taxon>Eukaryota</taxon>
        <taxon>Sar</taxon>
        <taxon>Alveolata</taxon>
        <taxon>Ciliophora</taxon>
        <taxon>Intramacronucleata</taxon>
        <taxon>Oligohymenophorea</taxon>
        <taxon>Hymenostomatida</taxon>
        <taxon>Tetrahymenina</taxon>
        <taxon>Tetrahymenidae</taxon>
        <taxon>Tetrahymena</taxon>
    </lineage>
</organism>
<dbReference type="PANTHER" id="PTHR21580:SF28">
    <property type="entry name" value="BOREALIN N-TERMINAL DOMAIN-CONTAINING PROTEIN-RELATED"/>
    <property type="match status" value="1"/>
</dbReference>
<dbReference type="eggNOG" id="ENOG502SXZX">
    <property type="taxonomic scope" value="Eukaryota"/>
</dbReference>
<evidence type="ECO:0000313" key="3">
    <source>
        <dbReference type="EMBL" id="EAS04109.2"/>
    </source>
</evidence>
<dbReference type="AlphaFoldDB" id="Q248D6"/>
<dbReference type="InterPro" id="IPR051291">
    <property type="entry name" value="CIMAP"/>
</dbReference>
<evidence type="ECO:0000256" key="2">
    <source>
        <dbReference type="SAM" id="Phobius"/>
    </source>
</evidence>
<dbReference type="KEGG" id="tet:TTHERM_00532310"/>
<feature type="transmembrane region" description="Helical" evidence="2">
    <location>
        <begin position="185"/>
        <end position="204"/>
    </location>
</feature>
<feature type="transmembrane region" description="Helical" evidence="2">
    <location>
        <begin position="145"/>
        <end position="165"/>
    </location>
</feature>
<reference evidence="4" key="1">
    <citation type="journal article" date="2006" name="PLoS Biol.">
        <title>Macronuclear genome sequence of the ciliate Tetrahymena thermophila, a model eukaryote.</title>
        <authorList>
            <person name="Eisen J.A."/>
            <person name="Coyne R.S."/>
            <person name="Wu M."/>
            <person name="Wu D."/>
            <person name="Thiagarajan M."/>
            <person name="Wortman J.R."/>
            <person name="Badger J.H."/>
            <person name="Ren Q."/>
            <person name="Amedeo P."/>
            <person name="Jones K.M."/>
            <person name="Tallon L.J."/>
            <person name="Delcher A.L."/>
            <person name="Salzberg S.L."/>
            <person name="Silva J.C."/>
            <person name="Haas B.J."/>
            <person name="Majoros W.H."/>
            <person name="Farzad M."/>
            <person name="Carlton J.M."/>
            <person name="Smith R.K. Jr."/>
            <person name="Garg J."/>
            <person name="Pearlman R.E."/>
            <person name="Karrer K.M."/>
            <person name="Sun L."/>
            <person name="Manning G."/>
            <person name="Elde N.C."/>
            <person name="Turkewitz A.P."/>
            <person name="Asai D.J."/>
            <person name="Wilkes D.E."/>
            <person name="Wang Y."/>
            <person name="Cai H."/>
            <person name="Collins K."/>
            <person name="Stewart B.A."/>
            <person name="Lee S.R."/>
            <person name="Wilamowska K."/>
            <person name="Weinberg Z."/>
            <person name="Ruzzo W.L."/>
            <person name="Wloga D."/>
            <person name="Gaertig J."/>
            <person name="Frankel J."/>
            <person name="Tsao C.-C."/>
            <person name="Gorovsky M.A."/>
            <person name="Keeling P.J."/>
            <person name="Waller R.F."/>
            <person name="Patron N.J."/>
            <person name="Cherry J.M."/>
            <person name="Stover N.A."/>
            <person name="Krieger C.J."/>
            <person name="del Toro C."/>
            <person name="Ryder H.F."/>
            <person name="Williamson S.C."/>
            <person name="Barbeau R.A."/>
            <person name="Hamilton E.P."/>
            <person name="Orias E."/>
        </authorList>
    </citation>
    <scope>NUCLEOTIDE SEQUENCE [LARGE SCALE GENOMIC DNA]</scope>
    <source>
        <strain evidence="4">SB210</strain>
    </source>
</reference>
<feature type="transmembrane region" description="Helical" evidence="2">
    <location>
        <begin position="216"/>
        <end position="235"/>
    </location>
</feature>
<dbReference type="RefSeq" id="XP_001024354.2">
    <property type="nucleotide sequence ID" value="XM_001024354.2"/>
</dbReference>
<name>Q248D6_TETTS</name>
<evidence type="ECO:0000313" key="4">
    <source>
        <dbReference type="Proteomes" id="UP000009168"/>
    </source>
</evidence>
<dbReference type="GeneID" id="7840772"/>
<sequence length="919" mass="108463">MDSEIQIKMNKLHKNKQMKFYKNNSKSLIQNCIKKNHHYLKEYAFFFCIWFQICLHLLFLEYLCGFFMTKGIKMITVSMTNSKSGHRLLQLCYLSYQEYKPQRLLMTFSLNHNLKLMENFFVLLDHQNLYLEQDYLLLLLDQLQLIVVIVVNFTSLFQLSAQFIIFHQVLVQLFQQYFYVNFYKIVDFNLQILSQTFYIIYFQNQLNGQKFFRKKVIIFYLIFKLIWLILLVQRIKIKFIIQLTKCLIYNSKQTLNVLMIIEFNYYLIYQQNQNTYLYWLQINYLKFFTIDFLIKKKKINFNQIKIYKNKRNINFIIKQPNITNLNQHSIFKYQQNLQINLNFIIKMQNSTFYGAFSVGQSQRSKWYINQNKDVPSPIYNVNLKNKPSSPRIKIGKGDRSSIIDQRKIPGPGQYEDLTAKENYKKGVKLLGKNYIEPSYDNVSPTKYSPRTRVIYKTQPSFSFTYRQGEVWAKDTPGPNHYFQNDTTFEINARSTSQTNGNSISELDQSQGNISKRHRKSVDPNSLYNKGFTTTEKLQLHDNKVPGVGLYQIENPDIRVKTPAYVFGKSKRSCSYAETSTSQQKSESIWEQPFQHVSQAYRYSIGKSERVSLAFSVNNNNPGPGQYEPKAIQKNIGISIGPTANQAYDEREYDEKNREERKRKERIDEVLKQRRIPLPGPQQYQEVYALDRKMLELRMKTPQNMEYNEIKRAYLHLNDNPGPGDYQQNYQVIKRQSPSFHIQERPQTQRREIEENPGPGEYEHIDTFSKSQGPFFKIGRGQRSNPIRNKYKVGPGSYLINRDEKGNSYSIGNQERFSFKSKKQPGPGQYNISGDIGKLPVYMLKRQQKKNDSLNKTFNFNNYSETQSIIHESRMNKSAAKTQKSLPLSETQSIQKSQPQSPTRNNQNFEIITNQQNNNN</sequence>
<feature type="compositionally biased region" description="Polar residues" evidence="1">
    <location>
        <begin position="878"/>
        <end position="919"/>
    </location>
</feature>
<keyword evidence="4" id="KW-1185">Reference proteome</keyword>
<gene>
    <name evidence="3" type="ORF">TTHERM_00532310</name>
</gene>
<keyword evidence="2" id="KW-0472">Membrane</keyword>
<dbReference type="InParanoid" id="Q248D6"/>
<accession>Q248D6</accession>
<proteinExistence type="predicted"/>
<feature type="region of interest" description="Disordered" evidence="1">
    <location>
        <begin position="871"/>
        <end position="919"/>
    </location>
</feature>
<keyword evidence="2" id="KW-1133">Transmembrane helix</keyword>
<keyword evidence="2" id="KW-0812">Transmembrane</keyword>
<feature type="transmembrane region" description="Helical" evidence="2">
    <location>
        <begin position="43"/>
        <end position="64"/>
    </location>
</feature>
<feature type="region of interest" description="Disordered" evidence="1">
    <location>
        <begin position="494"/>
        <end position="527"/>
    </location>
</feature>
<dbReference type="Pfam" id="PF07004">
    <property type="entry name" value="SHIPPO-rpt"/>
    <property type="match status" value="4"/>
</dbReference>
<dbReference type="Proteomes" id="UP000009168">
    <property type="component" value="Unassembled WGS sequence"/>
</dbReference>
<dbReference type="PANTHER" id="PTHR21580">
    <property type="entry name" value="SHIPPO-1-RELATED"/>
    <property type="match status" value="1"/>
</dbReference>